<feature type="domain" description="D-isomer specific 2-hydroxyacid dehydrogenase NAD-binding" evidence="3">
    <location>
        <begin position="113"/>
        <end position="282"/>
    </location>
</feature>
<sequence>MNILVGAPNPNFDLQVMKAKMLKHPGLMKEHLYFTDQNLSQAELDSIDVIIGYDSKLVPAIIDNPNNRLKWIQSLSVGIDYFPLDEIKARGIRMATVKGIHSEPIAETVLGMILGQYRNLNRMARIRSWQKPANPFKILADRTVAIYGTGSIGTRIAEMLKVFDVNVIGINHSGHAAKHFDETFAMQQSVDAVANADVIINSLPLIPDTDKFFNHDFFSQLKRQPLFINVGRGGSVVTDDLIASLEQHQLSAASLDVMDPEPYPSNSPLWQMDNVFISPHIASLFDQYGEQALEIFSKNLREYEYDGSLLVNEVQFKS</sequence>
<dbReference type="Proteomes" id="UP001370590">
    <property type="component" value="Unassembled WGS sequence"/>
</dbReference>
<dbReference type="PANTHER" id="PTHR43333:SF1">
    <property type="entry name" value="D-ISOMER SPECIFIC 2-HYDROXYACID DEHYDROGENASE NAD-BINDING DOMAIN-CONTAINING PROTEIN"/>
    <property type="match status" value="1"/>
</dbReference>
<evidence type="ECO:0000259" key="3">
    <source>
        <dbReference type="Pfam" id="PF02826"/>
    </source>
</evidence>
<evidence type="ECO:0000313" key="5">
    <source>
        <dbReference type="Proteomes" id="UP001370590"/>
    </source>
</evidence>
<dbReference type="PANTHER" id="PTHR43333">
    <property type="entry name" value="2-HACID_DH_C DOMAIN-CONTAINING PROTEIN"/>
    <property type="match status" value="1"/>
</dbReference>
<dbReference type="Gene3D" id="3.40.50.720">
    <property type="entry name" value="NAD(P)-binding Rossmann-like Domain"/>
    <property type="match status" value="2"/>
</dbReference>
<dbReference type="EMBL" id="JAWMWH010000003">
    <property type="protein sequence ID" value="MEJ6401134.1"/>
    <property type="molecule type" value="Genomic_DNA"/>
</dbReference>
<dbReference type="InterPro" id="IPR036291">
    <property type="entry name" value="NAD(P)-bd_dom_sf"/>
</dbReference>
<keyword evidence="2" id="KW-0520">NAD</keyword>
<accession>A0ABU8SMN0</accession>
<protein>
    <submittedName>
        <fullName evidence="4">NAD(P)-dependent oxidoreductase</fullName>
    </submittedName>
</protein>
<dbReference type="RefSeq" id="WP_339960979.1">
    <property type="nucleotide sequence ID" value="NZ_JAWMWH010000003.1"/>
</dbReference>
<evidence type="ECO:0000256" key="2">
    <source>
        <dbReference type="ARBA" id="ARBA00023027"/>
    </source>
</evidence>
<keyword evidence="5" id="KW-1185">Reference proteome</keyword>
<comment type="caution">
    <text evidence="4">The sequence shown here is derived from an EMBL/GenBank/DDBJ whole genome shotgun (WGS) entry which is preliminary data.</text>
</comment>
<name>A0ABU8SMN0_9LACO</name>
<proteinExistence type="predicted"/>
<keyword evidence="1" id="KW-0560">Oxidoreductase</keyword>
<gene>
    <name evidence="4" type="ORF">R4146_08270</name>
</gene>
<organism evidence="4 5">
    <name type="scientific">Nicoliella lavandulae</name>
    <dbReference type="NCBI Taxonomy" id="3082954"/>
    <lineage>
        <taxon>Bacteria</taxon>
        <taxon>Bacillati</taxon>
        <taxon>Bacillota</taxon>
        <taxon>Bacilli</taxon>
        <taxon>Lactobacillales</taxon>
        <taxon>Lactobacillaceae</taxon>
        <taxon>Nicoliella</taxon>
    </lineage>
</organism>
<dbReference type="InterPro" id="IPR006140">
    <property type="entry name" value="D-isomer_DH_NAD-bd"/>
</dbReference>
<dbReference type="SUPFAM" id="SSF52283">
    <property type="entry name" value="Formate/glycerate dehydrogenase catalytic domain-like"/>
    <property type="match status" value="1"/>
</dbReference>
<dbReference type="SUPFAM" id="SSF51735">
    <property type="entry name" value="NAD(P)-binding Rossmann-fold domains"/>
    <property type="match status" value="1"/>
</dbReference>
<reference evidence="4 5" key="1">
    <citation type="submission" date="2023-10" db="EMBL/GenBank/DDBJ databases">
        <title>Nicoliella lavandulae sp. nov. isolated from Lavandula angustifolia flowers.</title>
        <authorList>
            <person name="Alcantara C."/>
            <person name="Zuniga M."/>
            <person name="Landete J.M."/>
            <person name="Monedero V."/>
        </authorList>
    </citation>
    <scope>NUCLEOTIDE SEQUENCE [LARGE SCALE GENOMIC DNA]</scope>
    <source>
        <strain evidence="4 5">Es01</strain>
    </source>
</reference>
<dbReference type="Pfam" id="PF02826">
    <property type="entry name" value="2-Hacid_dh_C"/>
    <property type="match status" value="1"/>
</dbReference>
<evidence type="ECO:0000256" key="1">
    <source>
        <dbReference type="ARBA" id="ARBA00023002"/>
    </source>
</evidence>
<evidence type="ECO:0000313" key="4">
    <source>
        <dbReference type="EMBL" id="MEJ6401134.1"/>
    </source>
</evidence>